<organism evidence="3 4">
    <name type="scientific">Fusarium duplospermum</name>
    <dbReference type="NCBI Taxonomy" id="1325734"/>
    <lineage>
        <taxon>Eukaryota</taxon>
        <taxon>Fungi</taxon>
        <taxon>Dikarya</taxon>
        <taxon>Ascomycota</taxon>
        <taxon>Pezizomycotina</taxon>
        <taxon>Sordariomycetes</taxon>
        <taxon>Hypocreomycetidae</taxon>
        <taxon>Hypocreales</taxon>
        <taxon>Nectriaceae</taxon>
        <taxon>Fusarium</taxon>
        <taxon>Fusarium solani species complex</taxon>
    </lineage>
</organism>
<feature type="region of interest" description="Disordered" evidence="1">
    <location>
        <begin position="127"/>
        <end position="146"/>
    </location>
</feature>
<evidence type="ECO:0000313" key="4">
    <source>
        <dbReference type="Proteomes" id="UP000288168"/>
    </source>
</evidence>
<evidence type="ECO:0000256" key="1">
    <source>
        <dbReference type="SAM" id="MobiDB-lite"/>
    </source>
</evidence>
<keyword evidence="4" id="KW-1185">Reference proteome</keyword>
<sequence>MRLVTLLSALTLATISAAAVIDSHGSAAIVARGHEVETRSDSTLPSNQHLEKRHLSPRWEDGSETFGWPADSVGRGTVDYQFVVTNLGNDKYRVQFYHSGPANGRDVRYTYTAPGTSIVKTLKPRSSTSFEVTKSGDGFQVKVERP</sequence>
<dbReference type="OrthoDB" id="5070372at2759"/>
<protein>
    <submittedName>
        <fullName evidence="3">Uncharacterized protein</fullName>
    </submittedName>
</protein>
<gene>
    <name evidence="3" type="ORF">CEP54_003903</name>
</gene>
<reference evidence="3 4" key="1">
    <citation type="submission" date="2017-06" db="EMBL/GenBank/DDBJ databases">
        <title>Comparative genomic analysis of Ambrosia Fusariam Clade fungi.</title>
        <authorList>
            <person name="Stajich J.E."/>
            <person name="Carrillo J."/>
            <person name="Kijimoto T."/>
            <person name="Eskalen A."/>
            <person name="O'Donnell K."/>
            <person name="Kasson M."/>
        </authorList>
    </citation>
    <scope>NUCLEOTIDE SEQUENCE [LARGE SCALE GENOMIC DNA]</scope>
    <source>
        <strain evidence="3 4">NRRL62584</strain>
    </source>
</reference>
<dbReference type="AlphaFoldDB" id="A0A428QLD3"/>
<comment type="caution">
    <text evidence="3">The sequence shown here is derived from an EMBL/GenBank/DDBJ whole genome shotgun (WGS) entry which is preliminary data.</text>
</comment>
<name>A0A428QLD3_9HYPO</name>
<dbReference type="EMBL" id="NKCI01000026">
    <property type="protein sequence ID" value="RSL66143.1"/>
    <property type="molecule type" value="Genomic_DNA"/>
</dbReference>
<feature type="chain" id="PRO_5019005681" evidence="2">
    <location>
        <begin position="19"/>
        <end position="146"/>
    </location>
</feature>
<evidence type="ECO:0000256" key="2">
    <source>
        <dbReference type="SAM" id="SignalP"/>
    </source>
</evidence>
<feature type="signal peptide" evidence="2">
    <location>
        <begin position="1"/>
        <end position="18"/>
    </location>
</feature>
<dbReference type="Proteomes" id="UP000288168">
    <property type="component" value="Unassembled WGS sequence"/>
</dbReference>
<keyword evidence="2" id="KW-0732">Signal</keyword>
<evidence type="ECO:0000313" key="3">
    <source>
        <dbReference type="EMBL" id="RSL66143.1"/>
    </source>
</evidence>
<proteinExistence type="predicted"/>
<accession>A0A428QLD3</accession>